<name>C4IY54_MAIZE</name>
<feature type="domain" description="MPN" evidence="1">
    <location>
        <begin position="17"/>
        <end position="148"/>
    </location>
</feature>
<dbReference type="GO" id="GO:0008237">
    <property type="term" value="F:metallopeptidase activity"/>
    <property type="evidence" value="ECO:0007669"/>
    <property type="project" value="InterPro"/>
</dbReference>
<dbReference type="InterPro" id="IPR000555">
    <property type="entry name" value="JAMM/MPN+_dom"/>
</dbReference>
<evidence type="ECO:0000313" key="2">
    <source>
        <dbReference type="EMBL" id="ACR33854.1"/>
    </source>
</evidence>
<dbReference type="AlphaFoldDB" id="C4IY54"/>
<sequence>MDVVKAAQLSGRTLERVVVHPLVLLSIVDHYNRVARDTRKRVVGVLLGTSSRGSVDVTNSYAVPFEEDDKDPRIWFLDHNYHESMFSMFKRINAKEHVVGWYSTGPKLRENDLDVHALFNSYVPNPVLVIIDVQPKDRVRSMLLAGTALAQN</sequence>
<organism evidence="2">
    <name type="scientific">Zea mays</name>
    <name type="common">Maize</name>
    <dbReference type="NCBI Taxonomy" id="4577"/>
    <lineage>
        <taxon>Eukaryota</taxon>
        <taxon>Viridiplantae</taxon>
        <taxon>Streptophyta</taxon>
        <taxon>Embryophyta</taxon>
        <taxon>Tracheophyta</taxon>
        <taxon>Spermatophyta</taxon>
        <taxon>Magnoliopsida</taxon>
        <taxon>Liliopsida</taxon>
        <taxon>Poales</taxon>
        <taxon>Poaceae</taxon>
        <taxon>PACMAD clade</taxon>
        <taxon>Panicoideae</taxon>
        <taxon>Andropogonodae</taxon>
        <taxon>Andropogoneae</taxon>
        <taxon>Tripsacinae</taxon>
        <taxon>Zea</taxon>
    </lineage>
</organism>
<dbReference type="EMBL" id="BT083501">
    <property type="protein sequence ID" value="ACR33854.1"/>
    <property type="molecule type" value="mRNA"/>
</dbReference>
<dbReference type="SMART" id="SM00232">
    <property type="entry name" value="JAB_MPN"/>
    <property type="match status" value="1"/>
</dbReference>
<reference evidence="2" key="1">
    <citation type="journal article" date="2009" name="PLoS Genet.">
        <title>Sequencing, mapping, and analysis of 27,455 maize full-length cDNAs.</title>
        <authorList>
            <person name="Soderlund C."/>
            <person name="Descour A."/>
            <person name="Kudrna D."/>
            <person name="Bomhoff M."/>
            <person name="Boyd L."/>
            <person name="Currie J."/>
            <person name="Angelova A."/>
            <person name="Collura K."/>
            <person name="Wissotski M."/>
            <person name="Ashley E."/>
            <person name="Morrow D."/>
            <person name="Fernandes J."/>
            <person name="Walbot V."/>
            <person name="Yu Y."/>
        </authorList>
    </citation>
    <scope>NUCLEOTIDE SEQUENCE</scope>
    <source>
        <strain evidence="2">B73</strain>
    </source>
</reference>
<dbReference type="PANTHER" id="PTHR10540:SF7">
    <property type="entry name" value="26S PROTEASOME NON-ATPASE REGULATORY SUBUNIT 7"/>
    <property type="match status" value="1"/>
</dbReference>
<dbReference type="PROSITE" id="PS50249">
    <property type="entry name" value="MPN"/>
    <property type="match status" value="1"/>
</dbReference>
<dbReference type="Pfam" id="PF01398">
    <property type="entry name" value="JAB"/>
    <property type="match status" value="1"/>
</dbReference>
<protein>
    <recommendedName>
        <fullName evidence="1">MPN domain-containing protein</fullName>
    </recommendedName>
</protein>
<accession>C4IY54</accession>
<proteinExistence type="evidence at transcript level"/>
<dbReference type="PANTHER" id="PTHR10540">
    <property type="entry name" value="EUKARYOTIC TRANSLATION INITIATION FACTOR 3 SUBUNIT F-RELATED"/>
    <property type="match status" value="1"/>
</dbReference>
<dbReference type="Gene3D" id="3.40.140.10">
    <property type="entry name" value="Cytidine Deaminase, domain 2"/>
    <property type="match status" value="1"/>
</dbReference>
<evidence type="ECO:0000259" key="1">
    <source>
        <dbReference type="PROSITE" id="PS50249"/>
    </source>
</evidence>
<reference evidence="2" key="2">
    <citation type="submission" date="2012-06" db="EMBL/GenBank/DDBJ databases">
        <authorList>
            <person name="Yu Y."/>
            <person name="Currie J."/>
            <person name="Lomeli R."/>
            <person name="Angelova A."/>
            <person name="Collura K."/>
            <person name="Wissotski M."/>
            <person name="Campos D."/>
            <person name="Kudrna D."/>
            <person name="Golser W."/>
            <person name="Ashely E."/>
            <person name="Descour A."/>
            <person name="Fernandes J."/>
            <person name="Soderlund C."/>
            <person name="Walbot V."/>
        </authorList>
    </citation>
    <scope>NUCLEOTIDE SEQUENCE</scope>
    <source>
        <strain evidence="2">B73</strain>
    </source>
</reference>
<dbReference type="InterPro" id="IPR037518">
    <property type="entry name" value="MPN"/>
</dbReference>